<reference evidence="2 3" key="1">
    <citation type="submission" date="2022-11" db="EMBL/GenBank/DDBJ databases">
        <title>Genome sequencing of Acetobacter type strain.</title>
        <authorList>
            <person name="Heo J."/>
            <person name="Lee D."/>
            <person name="Han B.-H."/>
            <person name="Hong S.-B."/>
            <person name="Kwon S.-W."/>
        </authorList>
    </citation>
    <scope>NUCLEOTIDE SEQUENCE [LARGE SCALE GENOMIC DNA]</scope>
    <source>
        <strain evidence="2 3">KACC 21253</strain>
    </source>
</reference>
<dbReference type="Proteomes" id="UP001301152">
    <property type="component" value="Unassembled WGS sequence"/>
</dbReference>
<comment type="caution">
    <text evidence="2">The sequence shown here is derived from an EMBL/GenBank/DDBJ whole genome shotgun (WGS) entry which is preliminary data.</text>
</comment>
<organism evidence="2 3">
    <name type="scientific">Acetobacter thailandicus</name>
    <dbReference type="NCBI Taxonomy" id="1502842"/>
    <lineage>
        <taxon>Bacteria</taxon>
        <taxon>Pseudomonadati</taxon>
        <taxon>Pseudomonadota</taxon>
        <taxon>Alphaproteobacteria</taxon>
        <taxon>Acetobacterales</taxon>
        <taxon>Acetobacteraceae</taxon>
        <taxon>Acetobacter</taxon>
    </lineage>
</organism>
<feature type="transmembrane region" description="Helical" evidence="1">
    <location>
        <begin position="60"/>
        <end position="84"/>
    </location>
</feature>
<dbReference type="EMBL" id="JAPIUZ010000001">
    <property type="protein sequence ID" value="MCX2562863.1"/>
    <property type="molecule type" value="Genomic_DNA"/>
</dbReference>
<gene>
    <name evidence="2" type="ORF">OQ497_02605</name>
</gene>
<proteinExistence type="predicted"/>
<evidence type="ECO:0000313" key="3">
    <source>
        <dbReference type="Proteomes" id="UP001301152"/>
    </source>
</evidence>
<keyword evidence="1" id="KW-0812">Transmembrane</keyword>
<feature type="transmembrane region" description="Helical" evidence="1">
    <location>
        <begin position="36"/>
        <end position="53"/>
    </location>
</feature>
<accession>A0ABT3QC55</accession>
<protein>
    <submittedName>
        <fullName evidence="2">Uncharacterized protein</fullName>
    </submittedName>
</protein>
<sequence>MLFLIMASLLAFAGSVLVYLASSQQRLLCRPLPGRAARWAGAALEGAALLLLLQCRSPATAVFMLVTFLMAAWSFTPLFIALIFSRRTP</sequence>
<keyword evidence="3" id="KW-1185">Reference proteome</keyword>
<keyword evidence="1" id="KW-1133">Transmembrane helix</keyword>
<name>A0ABT3QC55_9PROT</name>
<evidence type="ECO:0000313" key="2">
    <source>
        <dbReference type="EMBL" id="MCX2562863.1"/>
    </source>
</evidence>
<dbReference type="RefSeq" id="WP_143216363.1">
    <property type="nucleotide sequence ID" value="NZ_JAERKX010000015.1"/>
</dbReference>
<keyword evidence="1" id="KW-0472">Membrane</keyword>
<evidence type="ECO:0000256" key="1">
    <source>
        <dbReference type="SAM" id="Phobius"/>
    </source>
</evidence>